<protein>
    <submittedName>
        <fullName evidence="1">Uncharacterized protein</fullName>
    </submittedName>
</protein>
<proteinExistence type="predicted"/>
<organism evidence="1 2">
    <name type="scientific">Pluteus cervinus</name>
    <dbReference type="NCBI Taxonomy" id="181527"/>
    <lineage>
        <taxon>Eukaryota</taxon>
        <taxon>Fungi</taxon>
        <taxon>Dikarya</taxon>
        <taxon>Basidiomycota</taxon>
        <taxon>Agaricomycotina</taxon>
        <taxon>Agaricomycetes</taxon>
        <taxon>Agaricomycetidae</taxon>
        <taxon>Agaricales</taxon>
        <taxon>Pluteineae</taxon>
        <taxon>Pluteaceae</taxon>
        <taxon>Pluteus</taxon>
    </lineage>
</organism>
<accession>A0ACD3BCY3</accession>
<keyword evidence="2" id="KW-1185">Reference proteome</keyword>
<name>A0ACD3BCY3_9AGAR</name>
<evidence type="ECO:0000313" key="2">
    <source>
        <dbReference type="Proteomes" id="UP000308600"/>
    </source>
</evidence>
<dbReference type="EMBL" id="ML208262">
    <property type="protein sequence ID" value="TFK75696.1"/>
    <property type="molecule type" value="Genomic_DNA"/>
</dbReference>
<evidence type="ECO:0000313" key="1">
    <source>
        <dbReference type="EMBL" id="TFK75696.1"/>
    </source>
</evidence>
<dbReference type="Proteomes" id="UP000308600">
    <property type="component" value="Unassembled WGS sequence"/>
</dbReference>
<sequence>MSTTNDPRDSSLEVKYSPPKTWFAESDALGVTGMLLAGLIMVSRNRFLAWPAIIVGVNGVINQHPMRSKEGAGSAWSSLLLCISALFASYFPLLVVTQPPPKLV</sequence>
<reference evidence="1 2" key="1">
    <citation type="journal article" date="2019" name="Nat. Ecol. Evol.">
        <title>Megaphylogeny resolves global patterns of mushroom evolution.</title>
        <authorList>
            <person name="Varga T."/>
            <person name="Krizsan K."/>
            <person name="Foldi C."/>
            <person name="Dima B."/>
            <person name="Sanchez-Garcia M."/>
            <person name="Sanchez-Ramirez S."/>
            <person name="Szollosi G.J."/>
            <person name="Szarkandi J.G."/>
            <person name="Papp V."/>
            <person name="Albert L."/>
            <person name="Andreopoulos W."/>
            <person name="Angelini C."/>
            <person name="Antonin V."/>
            <person name="Barry K.W."/>
            <person name="Bougher N.L."/>
            <person name="Buchanan P."/>
            <person name="Buyck B."/>
            <person name="Bense V."/>
            <person name="Catcheside P."/>
            <person name="Chovatia M."/>
            <person name="Cooper J."/>
            <person name="Damon W."/>
            <person name="Desjardin D."/>
            <person name="Finy P."/>
            <person name="Geml J."/>
            <person name="Haridas S."/>
            <person name="Hughes K."/>
            <person name="Justo A."/>
            <person name="Karasinski D."/>
            <person name="Kautmanova I."/>
            <person name="Kiss B."/>
            <person name="Kocsube S."/>
            <person name="Kotiranta H."/>
            <person name="LaButti K.M."/>
            <person name="Lechner B.E."/>
            <person name="Liimatainen K."/>
            <person name="Lipzen A."/>
            <person name="Lukacs Z."/>
            <person name="Mihaltcheva S."/>
            <person name="Morgado L.N."/>
            <person name="Niskanen T."/>
            <person name="Noordeloos M.E."/>
            <person name="Ohm R.A."/>
            <person name="Ortiz-Santana B."/>
            <person name="Ovrebo C."/>
            <person name="Racz N."/>
            <person name="Riley R."/>
            <person name="Savchenko A."/>
            <person name="Shiryaev A."/>
            <person name="Soop K."/>
            <person name="Spirin V."/>
            <person name="Szebenyi C."/>
            <person name="Tomsovsky M."/>
            <person name="Tulloss R.E."/>
            <person name="Uehling J."/>
            <person name="Grigoriev I.V."/>
            <person name="Vagvolgyi C."/>
            <person name="Papp T."/>
            <person name="Martin F.M."/>
            <person name="Miettinen O."/>
            <person name="Hibbett D.S."/>
            <person name="Nagy L.G."/>
        </authorList>
    </citation>
    <scope>NUCLEOTIDE SEQUENCE [LARGE SCALE GENOMIC DNA]</scope>
    <source>
        <strain evidence="1 2">NL-1719</strain>
    </source>
</reference>
<gene>
    <name evidence="1" type="ORF">BDN72DRAFT_451732</name>
</gene>